<name>A0A6G9YKT7_9NOCA</name>
<reference evidence="1 2" key="1">
    <citation type="journal article" date="2019" name="ACS Chem. Biol.">
        <title>Identification and Mobilization of a Cryptic Antibiotic Biosynthesis Gene Locus from a Human-Pathogenic Nocardia Isolate.</title>
        <authorList>
            <person name="Herisse M."/>
            <person name="Ishida K."/>
            <person name="Porter J.L."/>
            <person name="Howden B."/>
            <person name="Hertweck C."/>
            <person name="Stinear T.P."/>
            <person name="Pidot S.J."/>
        </authorList>
    </citation>
    <scope>NUCLEOTIDE SEQUENCE [LARGE SCALE GENOMIC DNA]</scope>
    <source>
        <strain evidence="1 2">AUSMDU00012717</strain>
    </source>
</reference>
<sequence>MPETADEPIRYSPAELQERLYRMYDDLSTFRHELTALRHDYEVLGAHPDAIEMADPHSTIAPAEVTGRTLDDLKTADNRLKYAAEWLVFARGSNFDRIQLTTAAAVELSDRRRAERAPIQRSR</sequence>
<dbReference type="KEGG" id="nah:F5544_29005"/>
<dbReference type="AlphaFoldDB" id="A0A6G9YKT7"/>
<evidence type="ECO:0000313" key="2">
    <source>
        <dbReference type="Proteomes" id="UP000503540"/>
    </source>
</evidence>
<dbReference type="Proteomes" id="UP000503540">
    <property type="component" value="Chromosome"/>
</dbReference>
<dbReference type="EMBL" id="CP046172">
    <property type="protein sequence ID" value="QIS13646.1"/>
    <property type="molecule type" value="Genomic_DNA"/>
</dbReference>
<accession>A0A6G9YKT7</accession>
<protein>
    <submittedName>
        <fullName evidence="1">Uncharacterized protein</fullName>
    </submittedName>
</protein>
<gene>
    <name evidence="1" type="ORF">F5544_29005</name>
</gene>
<keyword evidence="2" id="KW-1185">Reference proteome</keyword>
<proteinExistence type="predicted"/>
<evidence type="ECO:0000313" key="1">
    <source>
        <dbReference type="EMBL" id="QIS13646.1"/>
    </source>
</evidence>
<organism evidence="1 2">
    <name type="scientific">Nocardia arthritidis</name>
    <dbReference type="NCBI Taxonomy" id="228602"/>
    <lineage>
        <taxon>Bacteria</taxon>
        <taxon>Bacillati</taxon>
        <taxon>Actinomycetota</taxon>
        <taxon>Actinomycetes</taxon>
        <taxon>Mycobacteriales</taxon>
        <taxon>Nocardiaceae</taxon>
        <taxon>Nocardia</taxon>
    </lineage>
</organism>
<dbReference type="RefSeq" id="WP_167476157.1">
    <property type="nucleotide sequence ID" value="NZ_CP046172.1"/>
</dbReference>